<feature type="domain" description="Dystroglycan-type cadherin-like" evidence="3">
    <location>
        <begin position="225"/>
        <end position="318"/>
    </location>
</feature>
<evidence type="ECO:0000313" key="4">
    <source>
        <dbReference type="EMBL" id="QFR42695.1"/>
    </source>
</evidence>
<feature type="domain" description="Dystroglycan-type cadherin-like" evidence="3">
    <location>
        <begin position="131"/>
        <end position="224"/>
    </location>
</feature>
<name>A0AAJ4A2Q5_9BACT</name>
<dbReference type="AlphaFoldDB" id="A0AAJ4A2Q5"/>
<accession>A0AAJ4A2Q5</accession>
<keyword evidence="5" id="KW-1185">Reference proteome</keyword>
<dbReference type="Pfam" id="PF05345">
    <property type="entry name" value="He_PIG"/>
    <property type="match status" value="2"/>
</dbReference>
<proteinExistence type="predicted"/>
<dbReference type="GO" id="GO:0016020">
    <property type="term" value="C:membrane"/>
    <property type="evidence" value="ECO:0007669"/>
    <property type="project" value="InterPro"/>
</dbReference>
<protein>
    <recommendedName>
        <fullName evidence="3">Dystroglycan-type cadherin-like domain-containing protein</fullName>
    </recommendedName>
</protein>
<dbReference type="GO" id="GO:0005509">
    <property type="term" value="F:calcium ion binding"/>
    <property type="evidence" value="ECO:0007669"/>
    <property type="project" value="InterPro"/>
</dbReference>
<dbReference type="Gene3D" id="2.60.40.10">
    <property type="entry name" value="Immunoglobulins"/>
    <property type="match status" value="2"/>
</dbReference>
<dbReference type="InterPro" id="IPR006644">
    <property type="entry name" value="Cadg"/>
</dbReference>
<reference evidence="5" key="1">
    <citation type="submission" date="2019-06" db="EMBL/GenBank/DDBJ databases">
        <title>Sulfurimonas gotlandica sp. nov., a chemoautotrophic and psychrotolerant epsilonproteobacterium isolated from a pelagic redoxcline, and an emended description of the genus Sulfurimonas.</title>
        <authorList>
            <person name="Wang S."/>
            <person name="Jiang L."/>
            <person name="Shao Z."/>
        </authorList>
    </citation>
    <scope>NUCLEOTIDE SEQUENCE [LARGE SCALE GENOMIC DNA]</scope>
    <source>
        <strain evidence="5">1-1N</strain>
    </source>
</reference>
<dbReference type="NCBIfam" id="TIGR01451">
    <property type="entry name" value="B_ant_repeat"/>
    <property type="match status" value="1"/>
</dbReference>
<evidence type="ECO:0000256" key="2">
    <source>
        <dbReference type="SAM" id="SignalP"/>
    </source>
</evidence>
<evidence type="ECO:0000313" key="5">
    <source>
        <dbReference type="Proteomes" id="UP000326061"/>
    </source>
</evidence>
<dbReference type="InterPro" id="IPR015919">
    <property type="entry name" value="Cadherin-like_sf"/>
</dbReference>
<dbReference type="SUPFAM" id="SSF49313">
    <property type="entry name" value="Cadherin-like"/>
    <property type="match status" value="2"/>
</dbReference>
<dbReference type="KEGG" id="suln:FJR47_01695"/>
<dbReference type="RefSeq" id="WP_152298761.1">
    <property type="nucleotide sequence ID" value="NZ_CP041166.1"/>
</dbReference>
<sequence length="1188" mass="128042">MNLFHSFLVLMVILLSPAYLKGADACSSDYSYSMSASSPIQTHSASMSKNDTIYYYIQTNAAGTLTIATDNSNNKIHLNGSGDSCPSGEASKKTLLIYESNGAFDVNVAVFASNDESHTLTVTFIPLPTPPIMGDVPDQLIIVGTPFSLNISTYVTLTDSDPIISYALSGTLPAGLSFNTTTGILSGTPTESGTFTLSVTAQDKDGTSNSDSFTLSSEPVSSGPPVMGDIPDQDISNGIPYTLNIADYAQATDSAIESYTLTGTLPTGLDFNETSGVISGTPTVDGTYSLGAYATDGENEDSNTDEFTITVSPLGEESDLLIIKTPSTYYADLNQTVTYMITIANETSTPMSDVSITDTLQAFHYDFINGTAGDEVSGLNFNLNIIDSGSLNCGSVDPTATNFTCTGDIPKRTGNSGVPGLARIIYEITTPLSPEPALLKNEAIIDGTITKSDASIIVSSEDGSGGEIIFTPPPDHADVIDTDMWTNIDTYNAGTSKVLKTKISAQTSVQLTAVHLDGSQNASVFTPLDNELSFLVIPYLSNGICSTQEPLYDADTGRPVVFEITNNNVIDTRNVNIPAHALKNARLSVSYLDLDQLYIDSGIKCVYSSSTTGNLAGLGQCVNSANKYYDAFGLSAYERCQTMNGRPCESSNNGASDPNEPGYNPLYDNELGCLMCTLNAFPDCSSDNFAIRPDRFEITSTNPHMQNLLRSGSDYNTTVNAFDYDSVGHIDVNSQGYNQTKANLDINESIVFAKDGSAAILNGIVNFGLNDFNMSNGISTNGANSEVVAINFNDVGKVNLTLKDKEWASVDINNVNDPTPHDCSSEGAYVCGDINVTFIPHHFGFSDGNVSNYITTDNFTYISNLDDANQSTFDMAAKVKIKIIAQNESNGTTINFRDGAAYYENPISVNFTATEPNQGDANTTKIVNLLLGFGTDGDDNGTKTITFEEDNLSKVLRFNFPRQVNVAINPFDINVSDINISTESYYTQTPVTGYDSDANITGSKDGLEDGNATFIYGRTHASRQRYEGPTGTANIYFEAYCFETDSVGRPCNKNLLPNGVTSINVDDLRWFINADHNTTNHGNIGIVQQKDATPIDSSDDIVDVTAQDNTTNPSKADLEYDESKGYPYKTTMHNNASRWLIYNEDDPTATRNEFQVEFDKLGDWTGEHETDTTTKSTGGVKTNRRIMW</sequence>
<feature type="chain" id="PRO_5042558589" description="Dystroglycan-type cadherin-like domain-containing protein" evidence="2">
    <location>
        <begin position="23"/>
        <end position="1188"/>
    </location>
</feature>
<keyword evidence="2" id="KW-0732">Signal</keyword>
<dbReference type="EMBL" id="CP041166">
    <property type="protein sequence ID" value="QFR42695.1"/>
    <property type="molecule type" value="Genomic_DNA"/>
</dbReference>
<feature type="compositionally biased region" description="Polar residues" evidence="1">
    <location>
        <begin position="201"/>
        <end position="220"/>
    </location>
</feature>
<evidence type="ECO:0000259" key="3">
    <source>
        <dbReference type="SMART" id="SM00736"/>
    </source>
</evidence>
<organism evidence="4 5">
    <name type="scientific">Sulfurimonas xiamenensis</name>
    <dbReference type="NCBI Taxonomy" id="2590021"/>
    <lineage>
        <taxon>Bacteria</taxon>
        <taxon>Pseudomonadati</taxon>
        <taxon>Campylobacterota</taxon>
        <taxon>Epsilonproteobacteria</taxon>
        <taxon>Campylobacterales</taxon>
        <taxon>Sulfurimonadaceae</taxon>
        <taxon>Sulfurimonas</taxon>
    </lineage>
</organism>
<dbReference type="InterPro" id="IPR013783">
    <property type="entry name" value="Ig-like_fold"/>
</dbReference>
<dbReference type="SMART" id="SM00736">
    <property type="entry name" value="CADG"/>
    <property type="match status" value="2"/>
</dbReference>
<dbReference type="Proteomes" id="UP000326061">
    <property type="component" value="Chromosome"/>
</dbReference>
<feature type="region of interest" description="Disordered" evidence="1">
    <location>
        <begin position="201"/>
        <end position="225"/>
    </location>
</feature>
<gene>
    <name evidence="4" type="ORF">FJR47_01695</name>
</gene>
<feature type="signal peptide" evidence="2">
    <location>
        <begin position="1"/>
        <end position="22"/>
    </location>
</feature>
<dbReference type="InterPro" id="IPR047589">
    <property type="entry name" value="DUF11_rpt"/>
</dbReference>
<evidence type="ECO:0000256" key="1">
    <source>
        <dbReference type="SAM" id="MobiDB-lite"/>
    </source>
</evidence>